<organism evidence="4 5">
    <name type="scientific">Opitutus terrae (strain DSM 11246 / JCM 15787 / PB90-1)</name>
    <dbReference type="NCBI Taxonomy" id="452637"/>
    <lineage>
        <taxon>Bacteria</taxon>
        <taxon>Pseudomonadati</taxon>
        <taxon>Verrucomicrobiota</taxon>
        <taxon>Opitutia</taxon>
        <taxon>Opitutales</taxon>
        <taxon>Opitutaceae</taxon>
        <taxon>Opitutus</taxon>
    </lineage>
</organism>
<proteinExistence type="predicted"/>
<dbReference type="PANTHER" id="PTHR37834">
    <property type="entry name" value="GDSL-LIKE LIPASE/ACYLHYDROLASE DOMAIN PROTEIN (AFU_ORTHOLOGUE AFUA_2G00620)"/>
    <property type="match status" value="1"/>
</dbReference>
<dbReference type="HOGENOM" id="CLU_042506_2_1_0"/>
<evidence type="ECO:0000259" key="2">
    <source>
        <dbReference type="Pfam" id="PF13472"/>
    </source>
</evidence>
<dbReference type="Proteomes" id="UP000007013">
    <property type="component" value="Chromosome"/>
</dbReference>
<evidence type="ECO:0000313" key="5">
    <source>
        <dbReference type="Proteomes" id="UP000007013"/>
    </source>
</evidence>
<sequence length="366" mass="40024">MMFSVRSLALLLVALTVASTSFVRAAAPASTFVAADDPGFVYEGRFDQANPAAPVVVWQASRIRVAFEGDSIALQFADAKGQSFFNAQVDGRTQLVALREGRPAEGTSLSGLGAGRHELVLFKRSEASAGTVRFRGVELPSDARLLPSERPSYRLRMQFFGDSITAGACSEDGAADQWADRSTHNNVVSYGALTAAAFQADYRNIAVSGMGIAIGWTEVKAGQMWDRIYPSADSPRADVASWVPDVLFINLGENDDSFSTAKHRPFPVDDYVNGYVALVQSFRRAWPDVQIVILRGGMFGGSQSEQLRKPWEKAVAQIEATDPHVSHFVFTHWASTHPRVADHRAMADELIAWLREQPFMKPAAIR</sequence>
<dbReference type="KEGG" id="ote:Oter_4327"/>
<dbReference type="EMBL" id="CP001032">
    <property type="protein sequence ID" value="ACB77599.1"/>
    <property type="molecule type" value="Genomic_DNA"/>
</dbReference>
<feature type="domain" description="Carbohydrate esterase 2 N-terminal" evidence="3">
    <location>
        <begin position="42"/>
        <end position="147"/>
    </location>
</feature>
<dbReference type="InterPro" id="IPR036514">
    <property type="entry name" value="SGNH_hydro_sf"/>
</dbReference>
<dbReference type="CDD" id="cd01831">
    <property type="entry name" value="Endoglucanase_E_like"/>
    <property type="match status" value="1"/>
</dbReference>
<dbReference type="AlphaFoldDB" id="B1ZPB0"/>
<dbReference type="Gene3D" id="2.60.120.260">
    <property type="entry name" value="Galactose-binding domain-like"/>
    <property type="match status" value="1"/>
</dbReference>
<dbReference type="Pfam" id="PF13472">
    <property type="entry name" value="Lipase_GDSL_2"/>
    <property type="match status" value="1"/>
</dbReference>
<dbReference type="Pfam" id="PF17996">
    <property type="entry name" value="CE2_N"/>
    <property type="match status" value="1"/>
</dbReference>
<dbReference type="InterPro" id="IPR052762">
    <property type="entry name" value="PCW_deacetylase/CE"/>
</dbReference>
<evidence type="ECO:0000313" key="4">
    <source>
        <dbReference type="EMBL" id="ACB77599.1"/>
    </source>
</evidence>
<feature type="domain" description="SGNH hydrolase-type esterase" evidence="2">
    <location>
        <begin position="159"/>
        <end position="321"/>
    </location>
</feature>
<dbReference type="STRING" id="452637.Oter_4327"/>
<dbReference type="InterPro" id="IPR040794">
    <property type="entry name" value="CE2_N"/>
</dbReference>
<evidence type="ECO:0000259" key="3">
    <source>
        <dbReference type="Pfam" id="PF17996"/>
    </source>
</evidence>
<dbReference type="PANTHER" id="PTHR37834:SF2">
    <property type="entry name" value="ESTERASE, SGNH HYDROLASE-TYPE"/>
    <property type="match status" value="1"/>
</dbReference>
<feature type="chain" id="PRO_5002774291" evidence="1">
    <location>
        <begin position="26"/>
        <end position="366"/>
    </location>
</feature>
<name>B1ZPB0_OPITP</name>
<accession>B1ZPB0</accession>
<dbReference type="SUPFAM" id="SSF52266">
    <property type="entry name" value="SGNH hydrolase"/>
    <property type="match status" value="1"/>
</dbReference>
<dbReference type="RefSeq" id="WP_012377125.1">
    <property type="nucleotide sequence ID" value="NC_010571.1"/>
</dbReference>
<keyword evidence="5" id="KW-1185">Reference proteome</keyword>
<protein>
    <submittedName>
        <fullName evidence="4">Lipolytic protein G-D-S-L family</fullName>
    </submittedName>
</protein>
<dbReference type="InterPro" id="IPR037461">
    <property type="entry name" value="CtCE2-like_dom"/>
</dbReference>
<gene>
    <name evidence="4" type="ordered locus">Oter_4327</name>
</gene>
<dbReference type="eggNOG" id="COG2755">
    <property type="taxonomic scope" value="Bacteria"/>
</dbReference>
<evidence type="ECO:0000256" key="1">
    <source>
        <dbReference type="SAM" id="SignalP"/>
    </source>
</evidence>
<dbReference type="GO" id="GO:0052689">
    <property type="term" value="F:carboxylic ester hydrolase activity"/>
    <property type="evidence" value="ECO:0007669"/>
    <property type="project" value="InterPro"/>
</dbReference>
<dbReference type="OrthoDB" id="9801375at2"/>
<reference evidence="4 5" key="1">
    <citation type="journal article" date="2011" name="J. Bacteriol.">
        <title>Genome sequence of the verrucomicrobium Opitutus terrae PB90-1, an abundant inhabitant of rice paddy soil ecosystems.</title>
        <authorList>
            <person name="van Passel M.W."/>
            <person name="Kant R."/>
            <person name="Palva A."/>
            <person name="Copeland A."/>
            <person name="Lucas S."/>
            <person name="Lapidus A."/>
            <person name="Glavina del Rio T."/>
            <person name="Pitluck S."/>
            <person name="Goltsman E."/>
            <person name="Clum A."/>
            <person name="Sun H."/>
            <person name="Schmutz J."/>
            <person name="Larimer F.W."/>
            <person name="Land M.L."/>
            <person name="Hauser L."/>
            <person name="Kyrpides N."/>
            <person name="Mikhailova N."/>
            <person name="Richardson P.P."/>
            <person name="Janssen P.H."/>
            <person name="de Vos W.M."/>
            <person name="Smidt H."/>
        </authorList>
    </citation>
    <scope>NUCLEOTIDE SEQUENCE [LARGE SCALE GENOMIC DNA]</scope>
    <source>
        <strain evidence="5">DSM 11246 / JCM 15787 / PB90-1</strain>
    </source>
</reference>
<feature type="signal peptide" evidence="1">
    <location>
        <begin position="1"/>
        <end position="25"/>
    </location>
</feature>
<keyword evidence="1" id="KW-0732">Signal</keyword>
<dbReference type="Gene3D" id="3.40.50.1110">
    <property type="entry name" value="SGNH hydrolase"/>
    <property type="match status" value="1"/>
</dbReference>
<dbReference type="InterPro" id="IPR013830">
    <property type="entry name" value="SGNH_hydro"/>
</dbReference>